<sequence>MALSQTSLQLDTLTVVTLYNRGSFLSTGLSYVPVVSSYGTFYKWTNKPTGQLFVNVFYTYSNGDIFFSSISSIYKEYNITSSSLYFNTDTLLSSIASNSSNTNIINNIRTSTFNSYFLSLDYNSTIVSQYYSSISRSYSSITPGVSTTVNKIYNNLFSPNASTLIQAGIYRYIPRERIPEFTSSIHNPEPLLQGIFGDNSNAPVKWFWQGQASGYVGPGLSSIVDYLITDPVYSYINVIYLDILFNIDTGLQSSNVSLDAYRNNIINTMLNANNYIDGGSSISTLYLREYNSTINSTLRYASTFGSSFSTSYKQLTYNISTFSLPTLGTFRIGQYISTGNSSLNMYQNMSNNNLYSTMSNSTILLNPLNVMSSIVISSVSTSLTALSNADYLPGFYKISSIFNSIIASFSKSLEVSTNYNGYLGLSTYENTVFSTFSTNLTYELGKKLLDPLSTLSYNLSTFSTIITTYNNDLLSVPVRYITAPGISSFQSDLSTNTRVTYIDYSNKISSILFTFSTGVSLVYATPGLSSLSSYVYSYTPTSVNNYNTTNTYVTTGFESEISTVYSVINTVTDTISTNLTNYISAGITAYNNLESIYTQLSTNTLFSLIRQINYISSQTSLTNLGVPVGYLYNYISSVNTLAPIFLDKLDPFYGSTVYYNMLTIIPNYSTTLYTPQNLITPTYILISTKFVSLDTQYINSSASSFTIDTLTLQTLQTSSFVLNMYGSLSLQPFTSDNSGIPNMDLPNFQVYNNSLTLLANSQQNITTQPSTISFNMSNLTIKKLYLAIPFSYIGINTISPEYSLDIAIGDARKPSGTSWITASDERVKERISSISLDEAIKKISSLRLVSYVWDEPYRLEHMLSKERTLGFISQEVQNIFPESVTSKEENGFPDFKSLDVDQIYKAKYAVTRYLIQKVSSLQMRITNLMKS</sequence>
<dbReference type="EMBL" id="MN740800">
    <property type="protein sequence ID" value="QHU12468.1"/>
    <property type="molecule type" value="Genomic_DNA"/>
</dbReference>
<organism evidence="2">
    <name type="scientific">viral metagenome</name>
    <dbReference type="NCBI Taxonomy" id="1070528"/>
    <lineage>
        <taxon>unclassified sequences</taxon>
        <taxon>metagenomes</taxon>
        <taxon>organismal metagenomes</taxon>
    </lineage>
</organism>
<dbReference type="Pfam" id="PF13884">
    <property type="entry name" value="Peptidase_S74"/>
    <property type="match status" value="1"/>
</dbReference>
<evidence type="ECO:0000259" key="1">
    <source>
        <dbReference type="PROSITE" id="PS51688"/>
    </source>
</evidence>
<proteinExistence type="predicted"/>
<reference evidence="2" key="1">
    <citation type="journal article" date="2020" name="Nature">
        <title>Giant virus diversity and host interactions through global metagenomics.</title>
        <authorList>
            <person name="Schulz F."/>
            <person name="Roux S."/>
            <person name="Paez-Espino D."/>
            <person name="Jungbluth S."/>
            <person name="Walsh D.A."/>
            <person name="Denef V.J."/>
            <person name="McMahon K.D."/>
            <person name="Konstantinidis K.T."/>
            <person name="Eloe-Fadrosh E.A."/>
            <person name="Kyrpides N.C."/>
            <person name="Woyke T."/>
        </authorList>
    </citation>
    <scope>NUCLEOTIDE SEQUENCE</scope>
    <source>
        <strain evidence="2">GVMAG-S-1101171-110</strain>
    </source>
</reference>
<dbReference type="InterPro" id="IPR030392">
    <property type="entry name" value="S74_ICA"/>
</dbReference>
<dbReference type="AlphaFoldDB" id="A0A6C0K870"/>
<feature type="domain" description="Peptidase S74" evidence="1">
    <location>
        <begin position="823"/>
        <end position="925"/>
    </location>
</feature>
<name>A0A6C0K870_9ZZZZ</name>
<dbReference type="PROSITE" id="PS51688">
    <property type="entry name" value="ICA"/>
    <property type="match status" value="1"/>
</dbReference>
<accession>A0A6C0K870</accession>
<evidence type="ECO:0000313" key="2">
    <source>
        <dbReference type="EMBL" id="QHU12468.1"/>
    </source>
</evidence>
<protein>
    <recommendedName>
        <fullName evidence="1">Peptidase S74 domain-containing protein</fullName>
    </recommendedName>
</protein>